<feature type="domain" description="Methyltransferase" evidence="2">
    <location>
        <begin position="45"/>
        <end position="155"/>
    </location>
</feature>
<organism evidence="3 4">
    <name type="scientific">Variibacter gotjawalensis</name>
    <dbReference type="NCBI Taxonomy" id="1333996"/>
    <lineage>
        <taxon>Bacteria</taxon>
        <taxon>Pseudomonadati</taxon>
        <taxon>Pseudomonadota</taxon>
        <taxon>Alphaproteobacteria</taxon>
        <taxon>Hyphomicrobiales</taxon>
        <taxon>Nitrobacteraceae</taxon>
        <taxon>Variibacter</taxon>
    </lineage>
</organism>
<dbReference type="OrthoDB" id="5298787at2"/>
<gene>
    <name evidence="3" type="ORF">GJW-30_1_00080</name>
</gene>
<evidence type="ECO:0000259" key="1">
    <source>
        <dbReference type="Pfam" id="PF10119"/>
    </source>
</evidence>
<dbReference type="SUPFAM" id="SSF53335">
    <property type="entry name" value="S-adenosyl-L-methionine-dependent methyltransferases"/>
    <property type="match status" value="1"/>
</dbReference>
<dbReference type="KEGG" id="vgo:GJW-30_1_00080"/>
<dbReference type="Pfam" id="PF13847">
    <property type="entry name" value="Methyltransf_31"/>
    <property type="match status" value="1"/>
</dbReference>
<keyword evidence="3" id="KW-0808">Transferase</keyword>
<proteinExistence type="predicted"/>
<dbReference type="GO" id="GO:0032259">
    <property type="term" value="P:methylation"/>
    <property type="evidence" value="ECO:0007669"/>
    <property type="project" value="UniProtKB-KW"/>
</dbReference>
<dbReference type="AlphaFoldDB" id="A0A0S3PNQ6"/>
<accession>A0A0S3PNQ6</accession>
<dbReference type="InterPro" id="IPR029063">
    <property type="entry name" value="SAM-dependent_MTases_sf"/>
</dbReference>
<dbReference type="Pfam" id="PF10119">
    <property type="entry name" value="MethyTransf_Reg"/>
    <property type="match status" value="1"/>
</dbReference>
<dbReference type="CDD" id="cd02440">
    <property type="entry name" value="AdoMet_MTases"/>
    <property type="match status" value="1"/>
</dbReference>
<dbReference type="Proteomes" id="UP000236884">
    <property type="component" value="Chromosome"/>
</dbReference>
<evidence type="ECO:0000313" key="3">
    <source>
        <dbReference type="EMBL" id="BAT57574.1"/>
    </source>
</evidence>
<evidence type="ECO:0000313" key="4">
    <source>
        <dbReference type="Proteomes" id="UP000236884"/>
    </source>
</evidence>
<dbReference type="RefSeq" id="WP_096350402.1">
    <property type="nucleotide sequence ID" value="NZ_AP014946.1"/>
</dbReference>
<sequence length="512" mass="56305">MSSWTAGYVADINYTHGFYRELTPALLSLVPLIVGLGGTTVGSPLHYCELGCGRGFSINLLAAANPEIQFHATDFNPSQIAGAKALAVDAQLSNAHFYDATFSEFGDTPGLPDQFDIISLHGIYSWISFENRQHIVQFIKSKLKVGGIVYISYNALPGWAAAMPLRQLLIDAASRVHGPTARKVPQALDAVAQFLKSSPAYLAQNPTVGPRFDKLKDMPHGYLAHEYFNRDWTPFYFADVASDLAEAKLSFVGSTHYLDHIDSINFTDEQRELLGKSSDIVHREATRDYILNQQFRRDVFIKGPLSLTPRLAREAWLKQRFALSTNRADIELRVKAGRGEATMQADIYAPILDRLSAGPATLREMVGDARVGQISWSNLQQALVILIGAGHVQPALPAKDDGKRARTTKPFNQAVLHRARDSGDLQSLASPVTGGGVGIGRFQQLFLLAFTEGKKTSEEWAEFAWQVISSQGQAVVKEGKRLDTAEENLAEIGAQAKLFEKQLPVLKSLQII</sequence>
<keyword evidence="3" id="KW-0489">Methyltransferase</keyword>
<dbReference type="GO" id="GO:0008168">
    <property type="term" value="F:methyltransferase activity"/>
    <property type="evidence" value="ECO:0007669"/>
    <property type="project" value="UniProtKB-KW"/>
</dbReference>
<reference evidence="3 4" key="1">
    <citation type="submission" date="2015-08" db="EMBL/GenBank/DDBJ databases">
        <title>Investigation of the bacterial diversity of lava forest soil.</title>
        <authorList>
            <person name="Lee J.S."/>
        </authorList>
    </citation>
    <scope>NUCLEOTIDE SEQUENCE [LARGE SCALE GENOMIC DNA]</scope>
    <source>
        <strain evidence="3 4">GJW-30</strain>
    </source>
</reference>
<keyword evidence="4" id="KW-1185">Reference proteome</keyword>
<dbReference type="Gene3D" id="3.40.50.150">
    <property type="entry name" value="Vaccinia Virus protein VP39"/>
    <property type="match status" value="1"/>
</dbReference>
<dbReference type="InterPro" id="IPR018773">
    <property type="entry name" value="MeTrfase_reg_dom_prd"/>
</dbReference>
<protein>
    <submittedName>
        <fullName evidence="3">Putative methyltransferase regulatory domain protein</fullName>
    </submittedName>
</protein>
<feature type="domain" description="Methyltransferase regulatory" evidence="1">
    <location>
        <begin position="221"/>
        <end position="302"/>
    </location>
</feature>
<name>A0A0S3PNQ6_9BRAD</name>
<evidence type="ECO:0000259" key="2">
    <source>
        <dbReference type="Pfam" id="PF13847"/>
    </source>
</evidence>
<dbReference type="EMBL" id="AP014946">
    <property type="protein sequence ID" value="BAT57574.1"/>
    <property type="molecule type" value="Genomic_DNA"/>
</dbReference>
<dbReference type="InterPro" id="IPR025714">
    <property type="entry name" value="Methyltranfer_dom"/>
</dbReference>